<dbReference type="EMBL" id="CACRSL010000003">
    <property type="protein sequence ID" value="VYS87704.1"/>
    <property type="molecule type" value="Genomic_DNA"/>
</dbReference>
<dbReference type="InterPro" id="IPR014975">
    <property type="entry name" value="DUF1836"/>
</dbReference>
<organism evidence="1">
    <name type="scientific">uncultured Anaerotruncus sp</name>
    <dbReference type="NCBI Taxonomy" id="905011"/>
    <lineage>
        <taxon>Bacteria</taxon>
        <taxon>Bacillati</taxon>
        <taxon>Bacillota</taxon>
        <taxon>Clostridia</taxon>
        <taxon>Eubacteriales</taxon>
        <taxon>Oscillospiraceae</taxon>
        <taxon>Anaerotruncus</taxon>
        <taxon>environmental samples</taxon>
    </lineage>
</organism>
<accession>A0A6N2S3X8</accession>
<reference evidence="1" key="1">
    <citation type="submission" date="2019-11" db="EMBL/GenBank/DDBJ databases">
        <authorList>
            <person name="Feng L."/>
        </authorList>
    </citation>
    <scope>NUCLEOTIDE SEQUENCE</scope>
    <source>
        <strain evidence="1">AundefinedLFYP135</strain>
    </source>
</reference>
<dbReference type="PANTHER" id="PTHR40056:SF1">
    <property type="entry name" value="DUF1836 DOMAIN-CONTAINING PROTEIN"/>
    <property type="match status" value="1"/>
</dbReference>
<gene>
    <name evidence="1" type="ORF">AULFYP135_00735</name>
</gene>
<evidence type="ECO:0000313" key="1">
    <source>
        <dbReference type="EMBL" id="VYS87704.1"/>
    </source>
</evidence>
<name>A0A6N2S3X8_9FIRM</name>
<dbReference type="AlphaFoldDB" id="A0A6N2S3X8"/>
<protein>
    <recommendedName>
        <fullName evidence="2">DUF1836 domain-containing protein</fullName>
    </recommendedName>
</protein>
<dbReference type="PANTHER" id="PTHR40056">
    <property type="entry name" value="HYPOTHETICAL CYTOSOLIC PROTEIN"/>
    <property type="match status" value="1"/>
</dbReference>
<dbReference type="Pfam" id="PF08876">
    <property type="entry name" value="DUF1836"/>
    <property type="match status" value="1"/>
</dbReference>
<proteinExistence type="predicted"/>
<sequence length="173" mass="20133">MEGMDQDLQEWQESLREVHLPRWEELPNLGLYMDQVITILEHYLEPVFPEGEKILTPAMINNYVKLKLIPKPDKKKYGREHLAYLVAITILKQVLTIPEVRDGIVWLAEKVGPKQAYNLFCQEQERELSALFQPPEGERPAGTEVLALRMAARAFASKRMAEKMLELEYTLRQ</sequence>
<evidence type="ECO:0008006" key="2">
    <source>
        <dbReference type="Google" id="ProtNLM"/>
    </source>
</evidence>